<dbReference type="GO" id="GO:0003677">
    <property type="term" value="F:DNA binding"/>
    <property type="evidence" value="ECO:0007669"/>
    <property type="project" value="UniProtKB-KW"/>
</dbReference>
<dbReference type="PROSITE" id="PS50949">
    <property type="entry name" value="HTH_GNTR"/>
    <property type="match status" value="1"/>
</dbReference>
<dbReference type="Proteomes" id="UP000323521">
    <property type="component" value="Chromosome"/>
</dbReference>
<dbReference type="InterPro" id="IPR000524">
    <property type="entry name" value="Tscrpt_reg_HTH_GntR"/>
</dbReference>
<dbReference type="AlphaFoldDB" id="A0A3G1KY21"/>
<gene>
    <name evidence="5" type="ORF">DCMF_23440</name>
</gene>
<keyword evidence="6" id="KW-1185">Reference proteome</keyword>
<evidence type="ECO:0000313" key="5">
    <source>
        <dbReference type="EMBL" id="ATW27310.1"/>
    </source>
</evidence>
<feature type="domain" description="HTH gntR-type" evidence="4">
    <location>
        <begin position="10"/>
        <end position="78"/>
    </location>
</feature>
<dbReference type="PANTHER" id="PTHR38445">
    <property type="entry name" value="HTH-TYPE TRANSCRIPTIONAL REPRESSOR YTRA"/>
    <property type="match status" value="1"/>
</dbReference>
<dbReference type="InterPro" id="IPR036390">
    <property type="entry name" value="WH_DNA-bd_sf"/>
</dbReference>
<dbReference type="PANTHER" id="PTHR38445:SF9">
    <property type="entry name" value="HTH-TYPE TRANSCRIPTIONAL REPRESSOR YTRA"/>
    <property type="match status" value="1"/>
</dbReference>
<evidence type="ECO:0000313" key="6">
    <source>
        <dbReference type="Proteomes" id="UP000323521"/>
    </source>
</evidence>
<evidence type="ECO:0000256" key="1">
    <source>
        <dbReference type="ARBA" id="ARBA00023015"/>
    </source>
</evidence>
<keyword evidence="3" id="KW-0804">Transcription</keyword>
<dbReference type="EMBL" id="CP017634">
    <property type="protein sequence ID" value="ATW27310.1"/>
    <property type="molecule type" value="Genomic_DNA"/>
</dbReference>
<dbReference type="Gene3D" id="1.10.10.10">
    <property type="entry name" value="Winged helix-like DNA-binding domain superfamily/Winged helix DNA-binding domain"/>
    <property type="match status" value="1"/>
</dbReference>
<organism evidence="5 6">
    <name type="scientific">Formimonas warabiya</name>
    <dbReference type="NCBI Taxonomy" id="1761012"/>
    <lineage>
        <taxon>Bacteria</taxon>
        <taxon>Bacillati</taxon>
        <taxon>Bacillota</taxon>
        <taxon>Clostridia</taxon>
        <taxon>Eubacteriales</taxon>
        <taxon>Peptococcaceae</taxon>
        <taxon>Candidatus Formimonas</taxon>
    </lineage>
</organism>
<dbReference type="Pfam" id="PF00392">
    <property type="entry name" value="GntR"/>
    <property type="match status" value="1"/>
</dbReference>
<name>A0A3G1KY21_FORW1</name>
<dbReference type="SUPFAM" id="SSF46785">
    <property type="entry name" value="Winged helix' DNA-binding domain"/>
    <property type="match status" value="1"/>
</dbReference>
<dbReference type="GO" id="GO:0003700">
    <property type="term" value="F:DNA-binding transcription factor activity"/>
    <property type="evidence" value="ECO:0007669"/>
    <property type="project" value="InterPro"/>
</dbReference>
<dbReference type="CDD" id="cd07377">
    <property type="entry name" value="WHTH_GntR"/>
    <property type="match status" value="1"/>
</dbReference>
<protein>
    <submittedName>
        <fullName evidence="5">GntR family transcriptional regulator</fullName>
    </submittedName>
</protein>
<keyword evidence="1" id="KW-0805">Transcription regulation</keyword>
<dbReference type="InterPro" id="IPR036388">
    <property type="entry name" value="WH-like_DNA-bd_sf"/>
</dbReference>
<dbReference type="SMART" id="SM00345">
    <property type="entry name" value="HTH_GNTR"/>
    <property type="match status" value="1"/>
</dbReference>
<sequence>MFQLDIGDRRPLYEQIKEKMKILIINGVMKANEQIPSVRELAQSLTINPNTIQKAYKDLEVEGFIYSVRAKGSFVTPLQQVNNQVRRDELFKDFDRVTAELRYINTPKEELISHIQRIYEEREAREYD</sequence>
<keyword evidence="2" id="KW-0238">DNA-binding</keyword>
<dbReference type="KEGG" id="fwa:DCMF_23440"/>
<evidence type="ECO:0000259" key="4">
    <source>
        <dbReference type="PROSITE" id="PS50949"/>
    </source>
</evidence>
<accession>A0A3G1KY21</accession>
<reference evidence="5 6" key="1">
    <citation type="submission" date="2016-10" db="EMBL/GenBank/DDBJ databases">
        <title>Complete Genome Sequence of Peptococcaceae strain DCMF.</title>
        <authorList>
            <person name="Edwards R.J."/>
            <person name="Holland S.I."/>
            <person name="Deshpande N.P."/>
            <person name="Wong Y.K."/>
            <person name="Ertan H."/>
            <person name="Manefield M."/>
            <person name="Russell T.L."/>
            <person name="Lee M.J."/>
        </authorList>
    </citation>
    <scope>NUCLEOTIDE SEQUENCE [LARGE SCALE GENOMIC DNA]</scope>
    <source>
        <strain evidence="5 6">DCMF</strain>
    </source>
</reference>
<dbReference type="OrthoDB" id="46236at2"/>
<evidence type="ECO:0000256" key="2">
    <source>
        <dbReference type="ARBA" id="ARBA00023125"/>
    </source>
</evidence>
<proteinExistence type="predicted"/>
<evidence type="ECO:0000256" key="3">
    <source>
        <dbReference type="ARBA" id="ARBA00023163"/>
    </source>
</evidence>
<dbReference type="RefSeq" id="WP_148136660.1">
    <property type="nucleotide sequence ID" value="NZ_CP017634.1"/>
</dbReference>